<proteinExistence type="predicted"/>
<dbReference type="PROSITE" id="PS51747">
    <property type="entry name" value="CYT_DCMP_DEAMINASES_2"/>
    <property type="match status" value="1"/>
</dbReference>
<dbReference type="PANTHER" id="PTHR11079:SF161">
    <property type="entry name" value="CMP_DCMP-TYPE DEAMINASE DOMAIN-CONTAINING PROTEIN"/>
    <property type="match status" value="1"/>
</dbReference>
<evidence type="ECO:0000259" key="3">
    <source>
        <dbReference type="PROSITE" id="PS51747"/>
    </source>
</evidence>
<dbReference type="InterPro" id="IPR016193">
    <property type="entry name" value="Cytidine_deaminase-like"/>
</dbReference>
<evidence type="ECO:0000256" key="1">
    <source>
        <dbReference type="ARBA" id="ARBA00022723"/>
    </source>
</evidence>
<dbReference type="InterPro" id="IPR016192">
    <property type="entry name" value="APOBEC/CMP_deaminase_Zn-bd"/>
</dbReference>
<keyword evidence="2" id="KW-0862">Zinc</keyword>
<dbReference type="Proteomes" id="UP000628775">
    <property type="component" value="Unassembled WGS sequence"/>
</dbReference>
<dbReference type="EMBL" id="BMIR01000003">
    <property type="protein sequence ID" value="GGE33618.1"/>
    <property type="molecule type" value="Genomic_DNA"/>
</dbReference>
<dbReference type="GO" id="GO:0006152">
    <property type="term" value="P:purine nucleoside catabolic process"/>
    <property type="evidence" value="ECO:0007669"/>
    <property type="project" value="TreeGrafter"/>
</dbReference>
<keyword evidence="5" id="KW-1185">Reference proteome</keyword>
<evidence type="ECO:0000256" key="2">
    <source>
        <dbReference type="ARBA" id="ARBA00022833"/>
    </source>
</evidence>
<organism evidence="4 5">
    <name type="scientific">Pullulanibacillus camelliae</name>
    <dbReference type="NCBI Taxonomy" id="1707096"/>
    <lineage>
        <taxon>Bacteria</taxon>
        <taxon>Bacillati</taxon>
        <taxon>Bacillota</taxon>
        <taxon>Bacilli</taxon>
        <taxon>Bacillales</taxon>
        <taxon>Sporolactobacillaceae</taxon>
        <taxon>Pullulanibacillus</taxon>
    </lineage>
</organism>
<evidence type="ECO:0000313" key="4">
    <source>
        <dbReference type="EMBL" id="GGE33618.1"/>
    </source>
</evidence>
<dbReference type="InterPro" id="IPR002125">
    <property type="entry name" value="CMP_dCMP_dom"/>
</dbReference>
<keyword evidence="1" id="KW-0479">Metal-binding</keyword>
<accession>A0A8J2VN88</accession>
<name>A0A8J2VN88_9BACL</name>
<dbReference type="CDD" id="cd01285">
    <property type="entry name" value="nucleoside_deaminase"/>
    <property type="match status" value="1"/>
</dbReference>
<dbReference type="GO" id="GO:0008270">
    <property type="term" value="F:zinc ion binding"/>
    <property type="evidence" value="ECO:0007669"/>
    <property type="project" value="InterPro"/>
</dbReference>
<dbReference type="PROSITE" id="PS00903">
    <property type="entry name" value="CYT_DCMP_DEAMINASES_1"/>
    <property type="match status" value="1"/>
</dbReference>
<protein>
    <submittedName>
        <fullName evidence="4">tRNA-specific adenosine deaminase</fullName>
    </submittedName>
</protein>
<comment type="caution">
    <text evidence="4">The sequence shown here is derived from an EMBL/GenBank/DDBJ whole genome shotgun (WGS) entry which is preliminary data.</text>
</comment>
<dbReference type="PANTHER" id="PTHR11079">
    <property type="entry name" value="CYTOSINE DEAMINASE FAMILY MEMBER"/>
    <property type="match status" value="1"/>
</dbReference>
<dbReference type="Pfam" id="PF00383">
    <property type="entry name" value="dCMP_cyt_deam_1"/>
    <property type="match status" value="1"/>
</dbReference>
<reference evidence="4" key="2">
    <citation type="submission" date="2020-09" db="EMBL/GenBank/DDBJ databases">
        <authorList>
            <person name="Sun Q."/>
            <person name="Zhou Y."/>
        </authorList>
    </citation>
    <scope>NUCLEOTIDE SEQUENCE</scope>
    <source>
        <strain evidence="4">CGMCC 1.15371</strain>
    </source>
</reference>
<dbReference type="SUPFAM" id="SSF53927">
    <property type="entry name" value="Cytidine deaminase-like"/>
    <property type="match status" value="1"/>
</dbReference>
<feature type="domain" description="CMP/dCMP-type deaminase" evidence="3">
    <location>
        <begin position="1"/>
        <end position="105"/>
    </location>
</feature>
<reference evidence="4" key="1">
    <citation type="journal article" date="2014" name="Int. J. Syst. Evol. Microbiol.">
        <title>Complete genome sequence of Corynebacterium casei LMG S-19264T (=DSM 44701T), isolated from a smear-ripened cheese.</title>
        <authorList>
            <consortium name="US DOE Joint Genome Institute (JGI-PGF)"/>
            <person name="Walter F."/>
            <person name="Albersmeier A."/>
            <person name="Kalinowski J."/>
            <person name="Ruckert C."/>
        </authorList>
    </citation>
    <scope>NUCLEOTIDE SEQUENCE</scope>
    <source>
        <strain evidence="4">CGMCC 1.15371</strain>
    </source>
</reference>
<dbReference type="Gene3D" id="3.40.140.10">
    <property type="entry name" value="Cytidine Deaminase, domain 2"/>
    <property type="match status" value="1"/>
</dbReference>
<sequence>MQLLSRGGDIIATGVNRVTDSCDPTAHAEVMAIRNACQSLGTHDLTGCTLYTSCEPCPMCLGAIYWAHLDAVYYAANRVDAADVDFDDAFIYKEVPLLPEKRSLPFRHLPLTNATAPFKLWARHTDKITY</sequence>
<evidence type="ECO:0000313" key="5">
    <source>
        <dbReference type="Proteomes" id="UP000628775"/>
    </source>
</evidence>
<gene>
    <name evidence="4" type="ORF">GCM10011391_10380</name>
</gene>
<dbReference type="GO" id="GO:0047974">
    <property type="term" value="F:guanosine deaminase activity"/>
    <property type="evidence" value="ECO:0007669"/>
    <property type="project" value="TreeGrafter"/>
</dbReference>
<dbReference type="AlphaFoldDB" id="A0A8J2VN88"/>